<dbReference type="NCBIfam" id="TIGR00730">
    <property type="entry name" value="Rossman fold protein, TIGR00730 family"/>
    <property type="match status" value="1"/>
</dbReference>
<dbReference type="PANTHER" id="PTHR31223:SF70">
    <property type="entry name" value="LOG FAMILY PROTEIN YJL055W"/>
    <property type="match status" value="1"/>
</dbReference>
<name>A0A2K8YUA8_9BACT</name>
<dbReference type="EMBL" id="CP025096">
    <property type="protein sequence ID" value="AUD01216.1"/>
    <property type="molecule type" value="Genomic_DNA"/>
</dbReference>
<evidence type="ECO:0000313" key="5">
    <source>
        <dbReference type="Proteomes" id="UP000232883"/>
    </source>
</evidence>
<comment type="similarity">
    <text evidence="2 3">Belongs to the LOG family.</text>
</comment>
<dbReference type="Pfam" id="PF03641">
    <property type="entry name" value="Lysine_decarbox"/>
    <property type="match status" value="1"/>
</dbReference>
<gene>
    <name evidence="4" type="ORF">CWM47_04935</name>
</gene>
<dbReference type="SUPFAM" id="SSF102405">
    <property type="entry name" value="MCP/YpsA-like"/>
    <property type="match status" value="1"/>
</dbReference>
<dbReference type="GO" id="GO:0009691">
    <property type="term" value="P:cytokinin biosynthetic process"/>
    <property type="evidence" value="ECO:0007669"/>
    <property type="project" value="UniProtKB-UniRule"/>
</dbReference>
<evidence type="ECO:0000256" key="3">
    <source>
        <dbReference type="RuleBase" id="RU363015"/>
    </source>
</evidence>
<dbReference type="GO" id="GO:0008714">
    <property type="term" value="F:AMP nucleosidase activity"/>
    <property type="evidence" value="ECO:0007669"/>
    <property type="project" value="UniProtKB-EC"/>
</dbReference>
<dbReference type="EC" id="3.2.2.n1" evidence="3"/>
<reference evidence="4 5" key="1">
    <citation type="submission" date="2017-11" db="EMBL/GenBank/DDBJ databases">
        <title>Taxonomic description and genome sequences of Spirosoma HA7 sp. nov., isolated from pollen microhabitat of Corylus avellana.</title>
        <authorList>
            <person name="Ambika Manirajan B."/>
            <person name="Suarez C."/>
            <person name="Ratering S."/>
            <person name="Geissler-Plaum R."/>
            <person name="Cardinale M."/>
            <person name="Sylvia S."/>
        </authorList>
    </citation>
    <scope>NUCLEOTIDE SEQUENCE [LARGE SCALE GENOMIC DNA]</scope>
    <source>
        <strain evidence="4 5">HA7</strain>
    </source>
</reference>
<dbReference type="PANTHER" id="PTHR31223">
    <property type="entry name" value="LOG FAMILY PROTEIN YJL055W"/>
    <property type="match status" value="1"/>
</dbReference>
<dbReference type="GO" id="GO:0005829">
    <property type="term" value="C:cytosol"/>
    <property type="evidence" value="ECO:0007669"/>
    <property type="project" value="TreeGrafter"/>
</dbReference>
<sequence length="192" mass="21645">MKICVYCASSAKVDRMYFDATEKLALEFVKAKIDVIYGGGAIGLMGKLADTIIENGGKIKGIMPKFMNEVEWAHKKVVDFEFTDSMHERKAKFLEDIDGLVTLPGGSGTLEELLEAITLKRLGQFTKPIIILNTNGFYDPLRTMLEKCVSEQFMHEKHLEMWSFVDNPEEVIDSIINAPTWEQSAINFATNK</sequence>
<accession>A0A2K8YUA8</accession>
<comment type="catalytic activity">
    <reaction evidence="1">
        <text>AMP + H2O = D-ribose 5-phosphate + adenine</text>
        <dbReference type="Rhea" id="RHEA:20129"/>
        <dbReference type="ChEBI" id="CHEBI:15377"/>
        <dbReference type="ChEBI" id="CHEBI:16708"/>
        <dbReference type="ChEBI" id="CHEBI:78346"/>
        <dbReference type="ChEBI" id="CHEBI:456215"/>
        <dbReference type="EC" id="3.2.2.4"/>
    </reaction>
</comment>
<keyword evidence="3" id="KW-0378">Hydrolase</keyword>
<evidence type="ECO:0000313" key="4">
    <source>
        <dbReference type="EMBL" id="AUD01216.1"/>
    </source>
</evidence>
<dbReference type="AlphaFoldDB" id="A0A2K8YUA8"/>
<dbReference type="OrthoDB" id="9801098at2"/>
<dbReference type="RefSeq" id="WP_100986762.1">
    <property type="nucleotide sequence ID" value="NZ_CP025096.1"/>
</dbReference>
<dbReference type="Proteomes" id="UP000232883">
    <property type="component" value="Chromosome"/>
</dbReference>
<evidence type="ECO:0000256" key="1">
    <source>
        <dbReference type="ARBA" id="ARBA00000274"/>
    </source>
</evidence>
<organism evidence="4 5">
    <name type="scientific">Spirosoma pollinicola</name>
    <dbReference type="NCBI Taxonomy" id="2057025"/>
    <lineage>
        <taxon>Bacteria</taxon>
        <taxon>Pseudomonadati</taxon>
        <taxon>Bacteroidota</taxon>
        <taxon>Cytophagia</taxon>
        <taxon>Cytophagales</taxon>
        <taxon>Cytophagaceae</taxon>
        <taxon>Spirosoma</taxon>
    </lineage>
</organism>
<evidence type="ECO:0000256" key="2">
    <source>
        <dbReference type="ARBA" id="ARBA00006763"/>
    </source>
</evidence>
<proteinExistence type="inferred from homology"/>
<protein>
    <recommendedName>
        <fullName evidence="3">Cytokinin riboside 5'-monophosphate phosphoribohydrolase</fullName>
        <ecNumber evidence="3">3.2.2.n1</ecNumber>
    </recommendedName>
</protein>
<dbReference type="KEGG" id="spir:CWM47_04935"/>
<keyword evidence="3" id="KW-0203">Cytokinin biosynthesis</keyword>
<dbReference type="InterPro" id="IPR031100">
    <property type="entry name" value="LOG_fam"/>
</dbReference>
<dbReference type="InterPro" id="IPR005269">
    <property type="entry name" value="LOG"/>
</dbReference>
<keyword evidence="5" id="KW-1185">Reference proteome</keyword>
<dbReference type="Gene3D" id="3.40.50.450">
    <property type="match status" value="1"/>
</dbReference>